<dbReference type="Proteomes" id="UP000887116">
    <property type="component" value="Unassembled WGS sequence"/>
</dbReference>
<name>A0A8X6FMA5_TRICU</name>
<sequence length="99" mass="11693">MAHVQHLVFEYFIDSNALPGFFFMLHKHWPPTLIISSFRRVHSSIMVPVIKSNLFRTRNPHRNSSTLSVIAVSTQPFELVERDLIIYSRFLDFELEIDF</sequence>
<keyword evidence="2" id="KW-1185">Reference proteome</keyword>
<dbReference type="AlphaFoldDB" id="A0A8X6FMA5"/>
<comment type="caution">
    <text evidence="1">The sequence shown here is derived from an EMBL/GenBank/DDBJ whole genome shotgun (WGS) entry which is preliminary data.</text>
</comment>
<gene>
    <name evidence="1" type="ORF">TNCT_566981</name>
</gene>
<evidence type="ECO:0000313" key="1">
    <source>
        <dbReference type="EMBL" id="GFQ82664.1"/>
    </source>
</evidence>
<organism evidence="1 2">
    <name type="scientific">Trichonephila clavata</name>
    <name type="common">Joro spider</name>
    <name type="synonym">Nephila clavata</name>
    <dbReference type="NCBI Taxonomy" id="2740835"/>
    <lineage>
        <taxon>Eukaryota</taxon>
        <taxon>Metazoa</taxon>
        <taxon>Ecdysozoa</taxon>
        <taxon>Arthropoda</taxon>
        <taxon>Chelicerata</taxon>
        <taxon>Arachnida</taxon>
        <taxon>Araneae</taxon>
        <taxon>Araneomorphae</taxon>
        <taxon>Entelegynae</taxon>
        <taxon>Araneoidea</taxon>
        <taxon>Nephilidae</taxon>
        <taxon>Trichonephila</taxon>
    </lineage>
</organism>
<evidence type="ECO:0000313" key="2">
    <source>
        <dbReference type="Proteomes" id="UP000887116"/>
    </source>
</evidence>
<protein>
    <submittedName>
        <fullName evidence="1">Uncharacterized protein</fullName>
    </submittedName>
</protein>
<accession>A0A8X6FMA5</accession>
<dbReference type="EMBL" id="BMAO01022556">
    <property type="protein sequence ID" value="GFQ82664.1"/>
    <property type="molecule type" value="Genomic_DNA"/>
</dbReference>
<reference evidence="1" key="1">
    <citation type="submission" date="2020-07" db="EMBL/GenBank/DDBJ databases">
        <title>Multicomponent nature underlies the extraordinary mechanical properties of spider dragline silk.</title>
        <authorList>
            <person name="Kono N."/>
            <person name="Nakamura H."/>
            <person name="Mori M."/>
            <person name="Yoshida Y."/>
            <person name="Ohtoshi R."/>
            <person name="Malay A.D."/>
            <person name="Moran D.A.P."/>
            <person name="Tomita M."/>
            <person name="Numata K."/>
            <person name="Arakawa K."/>
        </authorList>
    </citation>
    <scope>NUCLEOTIDE SEQUENCE</scope>
</reference>
<proteinExistence type="predicted"/>